<proteinExistence type="predicted"/>
<keyword evidence="2" id="KW-1185">Reference proteome</keyword>
<gene>
    <name evidence="1" type="ORF">E2C01_095115</name>
</gene>
<sequence length="92" mass="10776">MRRRKRDTENAKWESWKEKRRCAHYCIGTVGFGLPTRREWRLIWAITCGRGRCCGAYVYVFTATVSTTTRITNKNKKNNTYNKDTTTTSTTT</sequence>
<name>A0A5B7K2X1_PORTR</name>
<evidence type="ECO:0000313" key="2">
    <source>
        <dbReference type="Proteomes" id="UP000324222"/>
    </source>
</evidence>
<comment type="caution">
    <text evidence="1">The sequence shown here is derived from an EMBL/GenBank/DDBJ whole genome shotgun (WGS) entry which is preliminary data.</text>
</comment>
<dbReference type="Proteomes" id="UP000324222">
    <property type="component" value="Unassembled WGS sequence"/>
</dbReference>
<evidence type="ECO:0000313" key="1">
    <source>
        <dbReference type="EMBL" id="MPC99687.1"/>
    </source>
</evidence>
<dbReference type="EMBL" id="VSRR010119390">
    <property type="protein sequence ID" value="MPC99687.1"/>
    <property type="molecule type" value="Genomic_DNA"/>
</dbReference>
<accession>A0A5B7K2X1</accession>
<organism evidence="1 2">
    <name type="scientific">Portunus trituberculatus</name>
    <name type="common">Swimming crab</name>
    <name type="synonym">Neptunus trituberculatus</name>
    <dbReference type="NCBI Taxonomy" id="210409"/>
    <lineage>
        <taxon>Eukaryota</taxon>
        <taxon>Metazoa</taxon>
        <taxon>Ecdysozoa</taxon>
        <taxon>Arthropoda</taxon>
        <taxon>Crustacea</taxon>
        <taxon>Multicrustacea</taxon>
        <taxon>Malacostraca</taxon>
        <taxon>Eumalacostraca</taxon>
        <taxon>Eucarida</taxon>
        <taxon>Decapoda</taxon>
        <taxon>Pleocyemata</taxon>
        <taxon>Brachyura</taxon>
        <taxon>Eubrachyura</taxon>
        <taxon>Portunoidea</taxon>
        <taxon>Portunidae</taxon>
        <taxon>Portuninae</taxon>
        <taxon>Portunus</taxon>
    </lineage>
</organism>
<reference evidence="1 2" key="1">
    <citation type="submission" date="2019-05" db="EMBL/GenBank/DDBJ databases">
        <title>Another draft genome of Portunus trituberculatus and its Hox gene families provides insights of decapod evolution.</title>
        <authorList>
            <person name="Jeong J.-H."/>
            <person name="Song I."/>
            <person name="Kim S."/>
            <person name="Choi T."/>
            <person name="Kim D."/>
            <person name="Ryu S."/>
            <person name="Kim W."/>
        </authorList>
    </citation>
    <scope>NUCLEOTIDE SEQUENCE [LARGE SCALE GENOMIC DNA]</scope>
    <source>
        <tissue evidence="1">Muscle</tissue>
    </source>
</reference>
<dbReference type="AlphaFoldDB" id="A0A5B7K2X1"/>
<protein>
    <submittedName>
        <fullName evidence="1">Uncharacterized protein</fullName>
    </submittedName>
</protein>